<comment type="function">
    <text evidence="1">Catalyzes the cleavage of 5-oxoproline to form L-glutamate coupled to the hydrolysis of ATP to ADP and inorganic phosphate.</text>
</comment>
<comment type="similarity">
    <text evidence="1">Belongs to the LamB/PxpA family.</text>
</comment>
<organism evidence="2 3">
    <name type="scientific">Agromyces cerinus subsp. cerinus</name>
    <dbReference type="NCBI Taxonomy" id="232089"/>
    <lineage>
        <taxon>Bacteria</taxon>
        <taxon>Bacillati</taxon>
        <taxon>Actinomycetota</taxon>
        <taxon>Actinomycetes</taxon>
        <taxon>Micrococcales</taxon>
        <taxon>Microbacteriaceae</taxon>
        <taxon>Agromyces</taxon>
    </lineage>
</organism>
<keyword evidence="1" id="KW-0067">ATP-binding</keyword>
<protein>
    <recommendedName>
        <fullName evidence="1">5-oxoprolinase subunit A</fullName>
        <shortName evidence="1">5-OPase subunit A</shortName>
        <ecNumber evidence="1">3.5.2.9</ecNumber>
    </recommendedName>
    <alternativeName>
        <fullName evidence="1">5-oxoprolinase (ATP-hydrolyzing) subunit A</fullName>
    </alternativeName>
</protein>
<dbReference type="GO" id="GO:0005975">
    <property type="term" value="P:carbohydrate metabolic process"/>
    <property type="evidence" value="ECO:0007669"/>
    <property type="project" value="InterPro"/>
</dbReference>
<comment type="catalytic activity">
    <reaction evidence="1">
        <text>5-oxo-L-proline + ATP + 2 H2O = L-glutamate + ADP + phosphate + H(+)</text>
        <dbReference type="Rhea" id="RHEA:10348"/>
        <dbReference type="ChEBI" id="CHEBI:15377"/>
        <dbReference type="ChEBI" id="CHEBI:15378"/>
        <dbReference type="ChEBI" id="CHEBI:29985"/>
        <dbReference type="ChEBI" id="CHEBI:30616"/>
        <dbReference type="ChEBI" id="CHEBI:43474"/>
        <dbReference type="ChEBI" id="CHEBI:58402"/>
        <dbReference type="ChEBI" id="CHEBI:456216"/>
        <dbReference type="EC" id="3.5.2.9"/>
    </reaction>
</comment>
<dbReference type="GO" id="GO:0005524">
    <property type="term" value="F:ATP binding"/>
    <property type="evidence" value="ECO:0007669"/>
    <property type="project" value="UniProtKB-UniRule"/>
</dbReference>
<keyword evidence="1" id="KW-0378">Hydrolase</keyword>
<keyword evidence="3" id="KW-1185">Reference proteome</keyword>
<dbReference type="SUPFAM" id="SSF88713">
    <property type="entry name" value="Glycoside hydrolase/deacetylase"/>
    <property type="match status" value="1"/>
</dbReference>
<evidence type="ECO:0000313" key="2">
    <source>
        <dbReference type="EMBL" id="SIN92662.1"/>
    </source>
</evidence>
<dbReference type="Gene3D" id="3.20.20.370">
    <property type="entry name" value="Glycoside hydrolase/deacetylase"/>
    <property type="match status" value="1"/>
</dbReference>
<reference evidence="3" key="1">
    <citation type="submission" date="2016-11" db="EMBL/GenBank/DDBJ databases">
        <authorList>
            <person name="Varghese N."/>
            <person name="Submissions S."/>
        </authorList>
    </citation>
    <scope>NUCLEOTIDE SEQUENCE [LARGE SCALE GENOMIC DNA]</scope>
    <source>
        <strain evidence="3">DSM 8595</strain>
    </source>
</reference>
<dbReference type="PANTHER" id="PTHR30292:SF0">
    <property type="entry name" value="5-OXOPROLINASE SUBUNIT A"/>
    <property type="match status" value="1"/>
</dbReference>
<dbReference type="InterPro" id="IPR011330">
    <property type="entry name" value="Glyco_hydro/deAcase_b/a-brl"/>
</dbReference>
<gene>
    <name evidence="1" type="primary">pxpA</name>
    <name evidence="2" type="ORF">SAMN05443544_1910</name>
</gene>
<dbReference type="Pfam" id="PF03746">
    <property type="entry name" value="LamB_YcsF"/>
    <property type="match status" value="1"/>
</dbReference>
<dbReference type="Proteomes" id="UP000184699">
    <property type="component" value="Unassembled WGS sequence"/>
</dbReference>
<dbReference type="GO" id="GO:0017168">
    <property type="term" value="F:5-oxoprolinase (ATP-hydrolyzing) activity"/>
    <property type="evidence" value="ECO:0007669"/>
    <property type="project" value="UniProtKB-UniRule"/>
</dbReference>
<evidence type="ECO:0000256" key="1">
    <source>
        <dbReference type="HAMAP-Rule" id="MF_00691"/>
    </source>
</evidence>
<dbReference type="NCBIfam" id="NF003816">
    <property type="entry name" value="PRK05406.1-5"/>
    <property type="match status" value="1"/>
</dbReference>
<proteinExistence type="inferred from homology"/>
<sequence length="258" mass="26232">MPAENDATSIDLNSDLGESFGAWRLGDDAAMFALVSSANVACGFHAGDPVTMLASARLAAAHGVALGAHPGYRDLAGFGRRALDTSPAEIAAELLAQLGALDGVARAARTRVRYVKAHGALYHRLATDESAAHAFVEAVAAFDPALTVLGQPSGAIVRAADAAGLRYAREAFVDRGYVADGSLVPRGEPGAVVDDPAAASDRALEIAETGGITADDGSRVELGADSLCLHGDTPGAVAIARAVRAALEQAGFEIEAFA</sequence>
<accession>A0A1N6FBP1</accession>
<keyword evidence="1" id="KW-0547">Nucleotide-binding</keyword>
<dbReference type="HAMAP" id="MF_00691">
    <property type="entry name" value="PxpA"/>
    <property type="match status" value="1"/>
</dbReference>
<dbReference type="NCBIfam" id="NF003814">
    <property type="entry name" value="PRK05406.1-3"/>
    <property type="match status" value="1"/>
</dbReference>
<dbReference type="PANTHER" id="PTHR30292">
    <property type="entry name" value="UNCHARACTERIZED PROTEIN YBGL-RELATED"/>
    <property type="match status" value="1"/>
</dbReference>
<evidence type="ECO:0000313" key="3">
    <source>
        <dbReference type="Proteomes" id="UP000184699"/>
    </source>
</evidence>
<comment type="subunit">
    <text evidence="1">Forms a complex composed of PxpA, PxpB and PxpC.</text>
</comment>
<dbReference type="AlphaFoldDB" id="A0A1N6FBP1"/>
<dbReference type="EMBL" id="FSRJ01000002">
    <property type="protein sequence ID" value="SIN92662.1"/>
    <property type="molecule type" value="Genomic_DNA"/>
</dbReference>
<name>A0A1N6FBP1_9MICO</name>
<dbReference type="InterPro" id="IPR005501">
    <property type="entry name" value="LamB/YcsF/PxpA-like"/>
</dbReference>
<dbReference type="CDD" id="cd10787">
    <property type="entry name" value="LamB_YcsF_like"/>
    <property type="match status" value="1"/>
</dbReference>
<dbReference type="STRING" id="232089.SAMN05443544_1910"/>
<dbReference type="EC" id="3.5.2.9" evidence="1"/>
<dbReference type="RefSeq" id="WP_084183864.1">
    <property type="nucleotide sequence ID" value="NZ_FSRJ01000002.1"/>
</dbReference>
<dbReference type="OrthoDB" id="9773478at2"/>